<reference evidence="2 3" key="2">
    <citation type="submission" date="2018-11" db="EMBL/GenBank/DDBJ databases">
        <authorList>
            <consortium name="Pathogen Informatics"/>
        </authorList>
    </citation>
    <scope>NUCLEOTIDE SEQUENCE [LARGE SCALE GENOMIC DNA]</scope>
</reference>
<evidence type="ECO:0000313" key="3">
    <source>
        <dbReference type="Proteomes" id="UP000267096"/>
    </source>
</evidence>
<feature type="region of interest" description="Disordered" evidence="1">
    <location>
        <begin position="1"/>
        <end position="66"/>
    </location>
</feature>
<feature type="compositionally biased region" description="Basic and acidic residues" evidence="1">
    <location>
        <begin position="46"/>
        <end position="56"/>
    </location>
</feature>
<dbReference type="WBParaSite" id="ASIM_0001741001-mRNA-1">
    <property type="protein sequence ID" value="ASIM_0001741001-mRNA-1"/>
    <property type="gene ID" value="ASIM_0001741001"/>
</dbReference>
<gene>
    <name evidence="2" type="ORF">ASIM_LOCUS16817</name>
</gene>
<protein>
    <submittedName>
        <fullName evidence="2 4">Uncharacterized protein</fullName>
    </submittedName>
</protein>
<evidence type="ECO:0000313" key="4">
    <source>
        <dbReference type="WBParaSite" id="ASIM_0001741001-mRNA-1"/>
    </source>
</evidence>
<evidence type="ECO:0000313" key="2">
    <source>
        <dbReference type="EMBL" id="VDK58781.1"/>
    </source>
</evidence>
<reference evidence="4" key="1">
    <citation type="submission" date="2017-02" db="UniProtKB">
        <authorList>
            <consortium name="WormBaseParasite"/>
        </authorList>
    </citation>
    <scope>IDENTIFICATION</scope>
</reference>
<feature type="compositionally biased region" description="Low complexity" evidence="1">
    <location>
        <begin position="13"/>
        <end position="31"/>
    </location>
</feature>
<dbReference type="OrthoDB" id="10620704at2759"/>
<keyword evidence="3" id="KW-1185">Reference proteome</keyword>
<proteinExistence type="predicted"/>
<accession>A0A0M3K8W9</accession>
<name>A0A0M3K8W9_ANISI</name>
<organism evidence="4">
    <name type="scientific">Anisakis simplex</name>
    <name type="common">Herring worm</name>
    <dbReference type="NCBI Taxonomy" id="6269"/>
    <lineage>
        <taxon>Eukaryota</taxon>
        <taxon>Metazoa</taxon>
        <taxon>Ecdysozoa</taxon>
        <taxon>Nematoda</taxon>
        <taxon>Chromadorea</taxon>
        <taxon>Rhabditida</taxon>
        <taxon>Spirurina</taxon>
        <taxon>Ascaridomorpha</taxon>
        <taxon>Ascaridoidea</taxon>
        <taxon>Anisakidae</taxon>
        <taxon>Anisakis</taxon>
        <taxon>Anisakis simplex complex</taxon>
    </lineage>
</organism>
<dbReference type="AlphaFoldDB" id="A0A0M3K8W9"/>
<sequence length="300" mass="33631">MGANASRNEQRPNVSSSNESNSMNVKSNKSKCISLGWRRKKQSKSASHEEVIEDHYQPASSQQRLEPKTLALSQTQPTLLGSTMLINSWKVPSTSNITPPVTPISSDSSCSVDTFSLSQPTQETLMQIIRCFPFPSSPNASTENLASSSSKTIKSIQPIKLTIELEYDRMNNAFECKHETKVLRKRTDKSKKIDLDDDNSVKRNASIGNAIEPVHRRSALEKLAQVFISNSRMLKSAWYIPKKSTELLAIENSSKTSCAAEILIVLLIAECALVVRRKSTEYFYSYSAIDNLRIPYFFIR</sequence>
<dbReference type="Proteomes" id="UP000267096">
    <property type="component" value="Unassembled WGS sequence"/>
</dbReference>
<dbReference type="EMBL" id="UYRR01033442">
    <property type="protein sequence ID" value="VDK58781.1"/>
    <property type="molecule type" value="Genomic_DNA"/>
</dbReference>
<evidence type="ECO:0000256" key="1">
    <source>
        <dbReference type="SAM" id="MobiDB-lite"/>
    </source>
</evidence>